<reference evidence="2" key="1">
    <citation type="submission" date="2021-01" db="EMBL/GenBank/DDBJ databases">
        <authorList>
            <consortium name="Genoscope - CEA"/>
            <person name="William W."/>
        </authorList>
    </citation>
    <scope>NUCLEOTIDE SEQUENCE</scope>
</reference>
<dbReference type="EMBL" id="CAJJDM010000152">
    <property type="protein sequence ID" value="CAD8111695.1"/>
    <property type="molecule type" value="Genomic_DNA"/>
</dbReference>
<keyword evidence="4" id="KW-1185">Reference proteome</keyword>
<dbReference type="PANTHER" id="PTHR45333">
    <property type="entry name" value="MEMBRANE PROTEIN-RELATED"/>
    <property type="match status" value="1"/>
</dbReference>
<evidence type="ECO:0000313" key="4">
    <source>
        <dbReference type="Proteomes" id="UP000688137"/>
    </source>
</evidence>
<evidence type="ECO:0000256" key="1">
    <source>
        <dbReference type="SAM" id="Phobius"/>
    </source>
</evidence>
<keyword evidence="1" id="KW-0472">Membrane</keyword>
<evidence type="ECO:0000313" key="3">
    <source>
        <dbReference type="EMBL" id="CAD8118977.1"/>
    </source>
</evidence>
<comment type="caution">
    <text evidence="2">The sequence shown here is derived from an EMBL/GenBank/DDBJ whole genome shotgun (WGS) entry which is preliminary data.</text>
</comment>
<feature type="transmembrane region" description="Helical" evidence="1">
    <location>
        <begin position="159"/>
        <end position="177"/>
    </location>
</feature>
<dbReference type="EMBL" id="CAJJDM010000285">
    <property type="protein sequence ID" value="CAD8118977.1"/>
    <property type="molecule type" value="Genomic_DNA"/>
</dbReference>
<dbReference type="PANTHER" id="PTHR45333:SF1">
    <property type="entry name" value="CHROMOSOME UNDETERMINED SCAFFOLD_625, WHOLE GENOME SHOTGUN SEQUENCE"/>
    <property type="match status" value="1"/>
</dbReference>
<dbReference type="Proteomes" id="UP000688137">
    <property type="component" value="Unassembled WGS sequence"/>
</dbReference>
<keyword evidence="1" id="KW-0812">Transmembrane</keyword>
<keyword evidence="1" id="KW-1133">Transmembrane helix</keyword>
<evidence type="ECO:0000313" key="2">
    <source>
        <dbReference type="EMBL" id="CAD8111695.1"/>
    </source>
</evidence>
<accession>A0A8S1Q934</accession>
<dbReference type="AlphaFoldDB" id="A0A8S1Q934"/>
<sequence>MQIKNIWSFNKLDYSSEENQEQIKDLINRIQDKRRIIEFLQFLVYLTSMDNTLIQYEGRIQQQQYQNIKIQNVSFVRANFVRCNFSESQFNTDNISGTNLNGVLLFNCKCNNLRIQGSILFTQSVSHMTEIHQILVVMITLSMYGMSKQDNKKPNQMVILIEFCMSVYLLMQFINFLNGKAIYFRLNRQRQS</sequence>
<proteinExistence type="predicted"/>
<evidence type="ECO:0008006" key="5">
    <source>
        <dbReference type="Google" id="ProtNLM"/>
    </source>
</evidence>
<protein>
    <recommendedName>
        <fullName evidence="5">Transmembrane protein</fullName>
    </recommendedName>
</protein>
<name>A0A8S1Q934_PARPR</name>
<organism evidence="2 4">
    <name type="scientific">Paramecium primaurelia</name>
    <dbReference type="NCBI Taxonomy" id="5886"/>
    <lineage>
        <taxon>Eukaryota</taxon>
        <taxon>Sar</taxon>
        <taxon>Alveolata</taxon>
        <taxon>Ciliophora</taxon>
        <taxon>Intramacronucleata</taxon>
        <taxon>Oligohymenophorea</taxon>
        <taxon>Peniculida</taxon>
        <taxon>Parameciidae</taxon>
        <taxon>Paramecium</taxon>
    </lineage>
</organism>
<gene>
    <name evidence="2" type="ORF">PPRIM_AZ9-3.1.T1480120</name>
    <name evidence="3" type="ORF">PPRIM_AZ9-3.1.T2760002</name>
</gene>